<evidence type="ECO:0000313" key="2">
    <source>
        <dbReference type="Proteomes" id="UP000009168"/>
    </source>
</evidence>
<accession>Q23LP0</accession>
<reference evidence="2" key="1">
    <citation type="journal article" date="2006" name="PLoS Biol.">
        <title>Macronuclear genome sequence of the ciliate Tetrahymena thermophila, a model eukaryote.</title>
        <authorList>
            <person name="Eisen J.A."/>
            <person name="Coyne R.S."/>
            <person name="Wu M."/>
            <person name="Wu D."/>
            <person name="Thiagarajan M."/>
            <person name="Wortman J.R."/>
            <person name="Badger J.H."/>
            <person name="Ren Q."/>
            <person name="Amedeo P."/>
            <person name="Jones K.M."/>
            <person name="Tallon L.J."/>
            <person name="Delcher A.L."/>
            <person name="Salzberg S.L."/>
            <person name="Silva J.C."/>
            <person name="Haas B.J."/>
            <person name="Majoros W.H."/>
            <person name="Farzad M."/>
            <person name="Carlton J.M."/>
            <person name="Smith R.K. Jr."/>
            <person name="Garg J."/>
            <person name="Pearlman R.E."/>
            <person name="Karrer K.M."/>
            <person name="Sun L."/>
            <person name="Manning G."/>
            <person name="Elde N.C."/>
            <person name="Turkewitz A.P."/>
            <person name="Asai D.J."/>
            <person name="Wilkes D.E."/>
            <person name="Wang Y."/>
            <person name="Cai H."/>
            <person name="Collins K."/>
            <person name="Stewart B.A."/>
            <person name="Lee S.R."/>
            <person name="Wilamowska K."/>
            <person name="Weinberg Z."/>
            <person name="Ruzzo W.L."/>
            <person name="Wloga D."/>
            <person name="Gaertig J."/>
            <person name="Frankel J."/>
            <person name="Tsao C.-C."/>
            <person name="Gorovsky M.A."/>
            <person name="Keeling P.J."/>
            <person name="Waller R.F."/>
            <person name="Patron N.J."/>
            <person name="Cherry J.M."/>
            <person name="Stover N.A."/>
            <person name="Krieger C.J."/>
            <person name="del Toro C."/>
            <person name="Ryder H.F."/>
            <person name="Williamson S.C."/>
            <person name="Barbeau R.A."/>
            <person name="Hamilton E.P."/>
            <person name="Orias E."/>
        </authorList>
    </citation>
    <scope>NUCLEOTIDE SEQUENCE [LARGE SCALE GENOMIC DNA]</scope>
    <source>
        <strain evidence="2">SB210</strain>
    </source>
</reference>
<keyword evidence="2" id="KW-1185">Reference proteome</keyword>
<sequence>MDIKAIQQKNIYNNKFNKRQLKEAQLILRSINAKKMVQYNSDFIIYFYFTYKFLNDQFNFISRYPEDESANTQIKISKQLNQSLLQGKVRVYDKYKEHNTEPFKYTSKIKQLSIALISSLIRYQLTQNQSSTQMQNIYFQNQFELKKENQLITIPKVESIV</sequence>
<gene>
    <name evidence="1" type="ORF">TTHERM_01011050</name>
</gene>
<name>Q23LP0_TETTS</name>
<proteinExistence type="predicted"/>
<protein>
    <submittedName>
        <fullName evidence="1">Uncharacterized protein</fullName>
    </submittedName>
</protein>
<evidence type="ECO:0000313" key="1">
    <source>
        <dbReference type="EMBL" id="EAR97470.1"/>
    </source>
</evidence>
<dbReference type="HOGENOM" id="CLU_1647160_0_0_1"/>
<dbReference type="InParanoid" id="Q23LP0"/>
<dbReference type="EMBL" id="GG662664">
    <property type="protein sequence ID" value="EAR97470.1"/>
    <property type="molecule type" value="Genomic_DNA"/>
</dbReference>
<dbReference type="RefSeq" id="XP_001017715.1">
    <property type="nucleotide sequence ID" value="XM_001017715.1"/>
</dbReference>
<dbReference type="KEGG" id="tet:TTHERM_01011050"/>
<dbReference type="GeneID" id="7843283"/>
<dbReference type="AlphaFoldDB" id="Q23LP0"/>
<organism evidence="1 2">
    <name type="scientific">Tetrahymena thermophila (strain SB210)</name>
    <dbReference type="NCBI Taxonomy" id="312017"/>
    <lineage>
        <taxon>Eukaryota</taxon>
        <taxon>Sar</taxon>
        <taxon>Alveolata</taxon>
        <taxon>Ciliophora</taxon>
        <taxon>Intramacronucleata</taxon>
        <taxon>Oligohymenophorea</taxon>
        <taxon>Hymenostomatida</taxon>
        <taxon>Tetrahymenina</taxon>
        <taxon>Tetrahymenidae</taxon>
        <taxon>Tetrahymena</taxon>
    </lineage>
</organism>
<dbReference type="Proteomes" id="UP000009168">
    <property type="component" value="Unassembled WGS sequence"/>
</dbReference>